<gene>
    <name evidence="1" type="ORF">B0I27_11540</name>
</gene>
<dbReference type="RefSeq" id="WP_106295511.1">
    <property type="nucleotide sequence ID" value="NZ_PVTH01000015.1"/>
</dbReference>
<dbReference type="Proteomes" id="UP000238034">
    <property type="component" value="Unassembled WGS sequence"/>
</dbReference>
<proteinExistence type="predicted"/>
<dbReference type="OrthoDB" id="799888at2"/>
<keyword evidence="2" id="KW-1185">Reference proteome</keyword>
<name>A0A2T0TRQ8_9SPHI</name>
<evidence type="ECO:0000313" key="2">
    <source>
        <dbReference type="Proteomes" id="UP000238034"/>
    </source>
</evidence>
<dbReference type="EMBL" id="PVTH01000015">
    <property type="protein sequence ID" value="PRY48339.1"/>
    <property type="molecule type" value="Genomic_DNA"/>
</dbReference>
<organism evidence="1 2">
    <name type="scientific">Arcticibacter pallidicorallinus</name>
    <dbReference type="NCBI Taxonomy" id="1259464"/>
    <lineage>
        <taxon>Bacteria</taxon>
        <taxon>Pseudomonadati</taxon>
        <taxon>Bacteroidota</taxon>
        <taxon>Sphingobacteriia</taxon>
        <taxon>Sphingobacteriales</taxon>
        <taxon>Sphingobacteriaceae</taxon>
        <taxon>Arcticibacter</taxon>
    </lineage>
</organism>
<protein>
    <submittedName>
        <fullName evidence="1">Uncharacterized protein</fullName>
    </submittedName>
</protein>
<sequence>MERFVINYPLNGTEEKLFVEQMDHDNHRFSLEREKEDRKLYDNNPIIIEKSQSGTWVLSTENGWSIDESQVNEIGRLIENHKQGDAGFETGVNAT</sequence>
<accession>A0A2T0TRQ8</accession>
<reference evidence="1 2" key="1">
    <citation type="submission" date="2018-03" db="EMBL/GenBank/DDBJ databases">
        <title>Genomic Encyclopedia of Type Strains, Phase III (KMG-III): the genomes of soil and plant-associated and newly described type strains.</title>
        <authorList>
            <person name="Whitman W."/>
        </authorList>
    </citation>
    <scope>NUCLEOTIDE SEQUENCE [LARGE SCALE GENOMIC DNA]</scope>
    <source>
        <strain evidence="1 2">CGMCC 1.9313</strain>
    </source>
</reference>
<dbReference type="AlphaFoldDB" id="A0A2T0TRQ8"/>
<comment type="caution">
    <text evidence="1">The sequence shown here is derived from an EMBL/GenBank/DDBJ whole genome shotgun (WGS) entry which is preliminary data.</text>
</comment>
<evidence type="ECO:0000313" key="1">
    <source>
        <dbReference type="EMBL" id="PRY48339.1"/>
    </source>
</evidence>